<accession>A0A918AZ65</accession>
<dbReference type="Pfam" id="PF01209">
    <property type="entry name" value="Ubie_methyltran"/>
    <property type="match status" value="1"/>
</dbReference>
<evidence type="ECO:0000313" key="2">
    <source>
        <dbReference type="EMBL" id="GGP95796.1"/>
    </source>
</evidence>
<reference evidence="2" key="1">
    <citation type="journal article" date="2014" name="Int. J. Syst. Evol. Microbiol.">
        <title>Complete genome sequence of Corynebacterium casei LMG S-19264T (=DSM 44701T), isolated from a smear-ripened cheese.</title>
        <authorList>
            <consortium name="US DOE Joint Genome Institute (JGI-PGF)"/>
            <person name="Walter F."/>
            <person name="Albersmeier A."/>
            <person name="Kalinowski J."/>
            <person name="Ruckert C."/>
        </authorList>
    </citation>
    <scope>NUCLEOTIDE SEQUENCE</scope>
    <source>
        <strain evidence="2">JCM 4335</strain>
    </source>
</reference>
<dbReference type="RefSeq" id="WP_189530568.1">
    <property type="nucleotide sequence ID" value="NZ_BMSV01000002.1"/>
</dbReference>
<organism evidence="2 3">
    <name type="scientific">Streptomyces roseolilacinus</name>
    <dbReference type="NCBI Taxonomy" id="66904"/>
    <lineage>
        <taxon>Bacteria</taxon>
        <taxon>Bacillati</taxon>
        <taxon>Actinomycetota</taxon>
        <taxon>Actinomycetes</taxon>
        <taxon>Kitasatosporales</taxon>
        <taxon>Streptomycetaceae</taxon>
        <taxon>Streptomyces</taxon>
    </lineage>
</organism>
<proteinExistence type="predicted"/>
<comment type="caution">
    <text evidence="2">The sequence shown here is derived from an EMBL/GenBank/DDBJ whole genome shotgun (WGS) entry which is preliminary data.</text>
</comment>
<dbReference type="CDD" id="cd02440">
    <property type="entry name" value="AdoMet_MTases"/>
    <property type="match status" value="1"/>
</dbReference>
<feature type="compositionally biased region" description="Low complexity" evidence="1">
    <location>
        <begin position="280"/>
        <end position="289"/>
    </location>
</feature>
<evidence type="ECO:0008006" key="4">
    <source>
        <dbReference type="Google" id="ProtNLM"/>
    </source>
</evidence>
<dbReference type="EMBL" id="BMSV01000002">
    <property type="protein sequence ID" value="GGP95796.1"/>
    <property type="molecule type" value="Genomic_DNA"/>
</dbReference>
<dbReference type="GO" id="GO:0008168">
    <property type="term" value="F:methyltransferase activity"/>
    <property type="evidence" value="ECO:0007669"/>
    <property type="project" value="TreeGrafter"/>
</dbReference>
<dbReference type="SUPFAM" id="SSF53335">
    <property type="entry name" value="S-adenosyl-L-methionine-dependent methyltransferases"/>
    <property type="match status" value="1"/>
</dbReference>
<name>A0A918AZ65_9ACTN</name>
<dbReference type="PANTHER" id="PTHR43591">
    <property type="entry name" value="METHYLTRANSFERASE"/>
    <property type="match status" value="1"/>
</dbReference>
<evidence type="ECO:0000313" key="3">
    <source>
        <dbReference type="Proteomes" id="UP000654123"/>
    </source>
</evidence>
<reference evidence="2" key="2">
    <citation type="submission" date="2020-09" db="EMBL/GenBank/DDBJ databases">
        <authorList>
            <person name="Sun Q."/>
            <person name="Ohkuma M."/>
        </authorList>
    </citation>
    <scope>NUCLEOTIDE SEQUENCE</scope>
    <source>
        <strain evidence="2">JCM 4335</strain>
    </source>
</reference>
<gene>
    <name evidence="2" type="ORF">GCM10010249_12350</name>
</gene>
<protein>
    <recommendedName>
        <fullName evidence="4">Methyltransferase domain-containing protein</fullName>
    </recommendedName>
</protein>
<dbReference type="AlphaFoldDB" id="A0A918AZ65"/>
<feature type="region of interest" description="Disordered" evidence="1">
    <location>
        <begin position="270"/>
        <end position="297"/>
    </location>
</feature>
<sequence>MEPHDVAAGSAEGAESSDPLFGALWSPIGAATVKAARLRPGAHVLDACCGSGASAIPAAEQVGPHGVVDAVDLAESSLVRGRAKAAFHGRSNVRFVHGDVLERPAPPGGYDAVVCALGICEFPDAAAGTERLLGLVRPGGRLAVAIWAQGALEPLPEVLRRAVAPERSRPADVPPPADPLQPLATPGPFREWLTARSLSFVDVRHVPLAVPGDPDLLWSLVPGIGFGGLLDGLPAAAVERVRRRFAEGLRAEGRDTVDFSVLVGTGTLRRVAPPRRPRGARPLPTAGRPVVPLPQTG</sequence>
<evidence type="ECO:0000256" key="1">
    <source>
        <dbReference type="SAM" id="MobiDB-lite"/>
    </source>
</evidence>
<dbReference type="Proteomes" id="UP000654123">
    <property type="component" value="Unassembled WGS sequence"/>
</dbReference>
<keyword evidence="3" id="KW-1185">Reference proteome</keyword>
<dbReference type="PANTHER" id="PTHR43591:SF24">
    <property type="entry name" value="2-METHOXY-6-POLYPRENYL-1,4-BENZOQUINOL METHYLASE, MITOCHONDRIAL"/>
    <property type="match status" value="1"/>
</dbReference>
<dbReference type="Gene3D" id="3.40.50.150">
    <property type="entry name" value="Vaccinia Virus protein VP39"/>
    <property type="match status" value="1"/>
</dbReference>
<dbReference type="InterPro" id="IPR029063">
    <property type="entry name" value="SAM-dependent_MTases_sf"/>
</dbReference>